<evidence type="ECO:0000313" key="7">
    <source>
        <dbReference type="Proteomes" id="UP000677804"/>
    </source>
</evidence>
<gene>
    <name evidence="6" type="ORF">KG103_14365</name>
</gene>
<name>A0ABX8D2C1_9CELL</name>
<dbReference type="Pfam" id="PF00440">
    <property type="entry name" value="TetR_N"/>
    <property type="match status" value="1"/>
</dbReference>
<reference evidence="6 7" key="1">
    <citation type="submission" date="2021-05" db="EMBL/GenBank/DDBJ databases">
        <title>Novel species in genus Cellulomonas.</title>
        <authorList>
            <person name="Zhang G."/>
        </authorList>
    </citation>
    <scope>NUCLEOTIDE SEQUENCE [LARGE SCALE GENOMIC DNA]</scope>
    <source>
        <strain evidence="7">zg-ZUI222</strain>
    </source>
</reference>
<dbReference type="PROSITE" id="PS50977">
    <property type="entry name" value="HTH_TETR_2"/>
    <property type="match status" value="1"/>
</dbReference>
<feature type="domain" description="HTH tetR-type" evidence="5">
    <location>
        <begin position="14"/>
        <end position="72"/>
    </location>
</feature>
<proteinExistence type="predicted"/>
<evidence type="ECO:0000259" key="5">
    <source>
        <dbReference type="PROSITE" id="PS50977"/>
    </source>
</evidence>
<keyword evidence="7" id="KW-1185">Reference proteome</keyword>
<keyword evidence="1" id="KW-0805">Transcription regulation</keyword>
<keyword evidence="3" id="KW-0804">Transcription</keyword>
<dbReference type="PANTHER" id="PTHR30055:SF234">
    <property type="entry name" value="HTH-TYPE TRANSCRIPTIONAL REGULATOR BETI"/>
    <property type="match status" value="1"/>
</dbReference>
<dbReference type="InterPro" id="IPR001647">
    <property type="entry name" value="HTH_TetR"/>
</dbReference>
<evidence type="ECO:0000256" key="2">
    <source>
        <dbReference type="ARBA" id="ARBA00023125"/>
    </source>
</evidence>
<feature type="DNA-binding region" description="H-T-H motif" evidence="4">
    <location>
        <begin position="35"/>
        <end position="54"/>
    </location>
</feature>
<organism evidence="6 7">
    <name type="scientific">Cellulomonas wangleii</name>
    <dbReference type="NCBI Taxonomy" id="2816956"/>
    <lineage>
        <taxon>Bacteria</taxon>
        <taxon>Bacillati</taxon>
        <taxon>Actinomycetota</taxon>
        <taxon>Actinomycetes</taxon>
        <taxon>Micrococcales</taxon>
        <taxon>Cellulomonadaceae</taxon>
        <taxon>Cellulomonas</taxon>
    </lineage>
</organism>
<dbReference type="PANTHER" id="PTHR30055">
    <property type="entry name" value="HTH-TYPE TRANSCRIPTIONAL REGULATOR RUTR"/>
    <property type="match status" value="1"/>
</dbReference>
<dbReference type="RefSeq" id="WP_207339206.1">
    <property type="nucleotide sequence ID" value="NZ_CP074405.1"/>
</dbReference>
<sequence length="194" mass="21025">MANQAPPPVTGPRARTRQAILEAAIRALAVDPSASLGRVAELADVGRTTLHRYFPERDDLLAAVGVHAAACLTAAHARARLDDDTALDALLRVAQEYLELGDLLTVLFTGIVPEDSWAQDPTNDAALGALYARGLRDGSIDPRFDAEWALGVVWSVLYLAWSTVRTARADRHTAVTRLLLTLEKSLAPERPDLR</sequence>
<evidence type="ECO:0000256" key="3">
    <source>
        <dbReference type="ARBA" id="ARBA00023163"/>
    </source>
</evidence>
<dbReference type="InterPro" id="IPR050109">
    <property type="entry name" value="HTH-type_TetR-like_transc_reg"/>
</dbReference>
<keyword evidence="2 4" id="KW-0238">DNA-binding</keyword>
<evidence type="ECO:0000256" key="4">
    <source>
        <dbReference type="PROSITE-ProRule" id="PRU00335"/>
    </source>
</evidence>
<evidence type="ECO:0000313" key="6">
    <source>
        <dbReference type="EMBL" id="QVI61629.1"/>
    </source>
</evidence>
<dbReference type="SUPFAM" id="SSF46689">
    <property type="entry name" value="Homeodomain-like"/>
    <property type="match status" value="1"/>
</dbReference>
<dbReference type="Proteomes" id="UP000677804">
    <property type="component" value="Chromosome"/>
</dbReference>
<accession>A0ABX8D2C1</accession>
<protein>
    <submittedName>
        <fullName evidence="6">TetR/AcrR family transcriptional regulator</fullName>
    </submittedName>
</protein>
<dbReference type="InterPro" id="IPR009057">
    <property type="entry name" value="Homeodomain-like_sf"/>
</dbReference>
<dbReference type="EMBL" id="CP074405">
    <property type="protein sequence ID" value="QVI61629.1"/>
    <property type="molecule type" value="Genomic_DNA"/>
</dbReference>
<evidence type="ECO:0000256" key="1">
    <source>
        <dbReference type="ARBA" id="ARBA00023015"/>
    </source>
</evidence>
<dbReference type="Gene3D" id="1.10.357.10">
    <property type="entry name" value="Tetracycline Repressor, domain 2"/>
    <property type="match status" value="1"/>
</dbReference>